<dbReference type="PRINTS" id="PR00132">
    <property type="entry name" value="GLHYDRLASE2"/>
</dbReference>
<dbReference type="PANTHER" id="PTHR42732:SF1">
    <property type="entry name" value="BETA-MANNOSIDASE"/>
    <property type="match status" value="1"/>
</dbReference>
<evidence type="ECO:0000259" key="8">
    <source>
        <dbReference type="Pfam" id="PF18565"/>
    </source>
</evidence>
<sequence>MGVDMLTKLLRIILRFHFLLIIGSCPLLASQPLNVDWRFQLGDNPAFALANFDDSQWRQLSIPHDWSIEDIPGTTSPFSAQSQDKYDTGYSVGGVGWYRKHLPPLNAEQQYFVHFDGVYMQPQVFVNGQLAYQQTYGYTGFSVDITPYIVANKNNVLAVRVHNPEKNSRWYSGSGIYRQVTLSQHGHVYFVPNTATVVTQQADSHRATLHIANELAWSRQAEAHFRHNNDLAKSISLKSQIYIGERLIASEQRNIALDKAKTTQLTKTVQIDKPQRWQPSDPHLYQLKQTLYLGKKPVDSLTTTFGIRTLDFNSQTGFLLNKQPMLLKGMNIHHDNYLLGAAAHPVAEERKVKRILAAGYNAVRSAHNPPSSAFLDAADRHGLLVINEVFDSWNEKKWDHVNGYAAVFQQEWQHDLKRFVQRDRNHPSVIMWSLGNEIPEQWNELGRDTAAKLIAYAKRFDTSRPFTIGANISGDAGKMLLPQFDVVGYNYQPHNYQHDFAKGYSQIMYGSETYPNQAYEYWQFVKDKPFVIGDFVWTGWDYLGEASIGWTGYAPEWQGLADYPWTLAYCGDIDALGNKRPAAYYRDVLWQTGQHSISMFVESPTLSLQPEPKADWYLNWTYADIHPNWTWPGFEGKKLNVSVFTQHPYVELVLNNQVIASKYLTEHDQLTAKFAVTYQPGQLVAKGYDKDKKLQATWTLTSSEKPQQIAISPEPKALKADGYDISYVPIQLLDQSGNPVYFWQYDQTLTVSVTGGAKLLALGNADPRSNESFKQNKRRTFRGKLLAVIQSNQSSSAVNIRVTGQGLKPATLSYYPITE</sequence>
<evidence type="ECO:0000313" key="10">
    <source>
        <dbReference type="Proteomes" id="UP000244441"/>
    </source>
</evidence>
<dbReference type="InterPro" id="IPR032311">
    <property type="entry name" value="DUF4982"/>
</dbReference>
<evidence type="ECO:0008006" key="11">
    <source>
        <dbReference type="Google" id="ProtNLM"/>
    </source>
</evidence>
<dbReference type="Pfam" id="PF02836">
    <property type="entry name" value="Glyco_hydro_2_C"/>
    <property type="match status" value="1"/>
</dbReference>
<evidence type="ECO:0000259" key="6">
    <source>
        <dbReference type="Pfam" id="PF02837"/>
    </source>
</evidence>
<dbReference type="InterPro" id="IPR006102">
    <property type="entry name" value="Ig-like_GH2"/>
</dbReference>
<dbReference type="InterPro" id="IPR051913">
    <property type="entry name" value="GH2_Domain-Containing"/>
</dbReference>
<comment type="similarity">
    <text evidence="1">Belongs to the glycosyl hydrolase 2 family.</text>
</comment>
<dbReference type="AlphaFoldDB" id="A0A2S0VY65"/>
<dbReference type="InterPro" id="IPR013783">
    <property type="entry name" value="Ig-like_fold"/>
</dbReference>
<feature type="domain" description="Glycoside hydrolase family 2 immunoglobulin-like beta-sandwich" evidence="4">
    <location>
        <begin position="220"/>
        <end position="308"/>
    </location>
</feature>
<dbReference type="Gene3D" id="2.60.120.260">
    <property type="entry name" value="Galactose-binding domain-like"/>
    <property type="match status" value="1"/>
</dbReference>
<evidence type="ECO:0000259" key="4">
    <source>
        <dbReference type="Pfam" id="PF00703"/>
    </source>
</evidence>
<dbReference type="Pfam" id="PF00703">
    <property type="entry name" value="Glyco_hydro_2"/>
    <property type="match status" value="1"/>
</dbReference>
<dbReference type="InterPro" id="IPR036156">
    <property type="entry name" value="Beta-gal/glucu_dom_sf"/>
</dbReference>
<reference evidence="9 10" key="1">
    <citation type="submission" date="2018-01" db="EMBL/GenBank/DDBJ databases">
        <title>Genome sequence of a Cantenovulum-like bacteria.</title>
        <authorList>
            <person name="Tan W.R."/>
            <person name="Lau N.-S."/>
            <person name="Go F."/>
            <person name="Amirul A.-A.A."/>
        </authorList>
    </citation>
    <scope>NUCLEOTIDE SEQUENCE [LARGE SCALE GENOMIC DNA]</scope>
    <source>
        <strain evidence="9 10">CCB-QB4</strain>
        <plasmid evidence="10">Plasmid unnamed1</plasmid>
    </source>
</reference>
<dbReference type="SUPFAM" id="SSF51445">
    <property type="entry name" value="(Trans)glycosidases"/>
    <property type="match status" value="1"/>
</dbReference>
<dbReference type="EMBL" id="CP026605">
    <property type="protein sequence ID" value="AWB69151.1"/>
    <property type="molecule type" value="Genomic_DNA"/>
</dbReference>
<feature type="domain" description="Glycoside hydrolase family 2" evidence="8">
    <location>
        <begin position="709"/>
        <end position="812"/>
    </location>
</feature>
<gene>
    <name evidence="9" type="ORF">C2869_21855</name>
</gene>
<keyword evidence="10" id="KW-1185">Reference proteome</keyword>
<keyword evidence="3" id="KW-0326">Glycosidase</keyword>
<evidence type="ECO:0000259" key="5">
    <source>
        <dbReference type="Pfam" id="PF02836"/>
    </source>
</evidence>
<keyword evidence="9" id="KW-0614">Plasmid</keyword>
<feature type="domain" description="DUF4982" evidence="7">
    <location>
        <begin position="636"/>
        <end position="693"/>
    </location>
</feature>
<keyword evidence="2" id="KW-0378">Hydrolase</keyword>
<dbReference type="GO" id="GO:0004553">
    <property type="term" value="F:hydrolase activity, hydrolyzing O-glycosyl compounds"/>
    <property type="evidence" value="ECO:0007669"/>
    <property type="project" value="InterPro"/>
</dbReference>
<protein>
    <recommendedName>
        <fullName evidence="11">Beta-galactosidase</fullName>
    </recommendedName>
</protein>
<dbReference type="Pfam" id="PF16355">
    <property type="entry name" value="DUF4982"/>
    <property type="match status" value="1"/>
</dbReference>
<dbReference type="Gene3D" id="3.20.20.80">
    <property type="entry name" value="Glycosidases"/>
    <property type="match status" value="1"/>
</dbReference>
<dbReference type="SUPFAM" id="SSF49303">
    <property type="entry name" value="beta-Galactosidase/glucuronidase domain"/>
    <property type="match status" value="1"/>
</dbReference>
<evidence type="ECO:0000313" key="9">
    <source>
        <dbReference type="EMBL" id="AWB69151.1"/>
    </source>
</evidence>
<organism evidence="9 10">
    <name type="scientific">Saccharobesus litoralis</name>
    <dbReference type="NCBI Taxonomy" id="2172099"/>
    <lineage>
        <taxon>Bacteria</taxon>
        <taxon>Pseudomonadati</taxon>
        <taxon>Pseudomonadota</taxon>
        <taxon>Gammaproteobacteria</taxon>
        <taxon>Alteromonadales</taxon>
        <taxon>Alteromonadaceae</taxon>
        <taxon>Saccharobesus</taxon>
    </lineage>
</organism>
<dbReference type="InterPro" id="IPR023232">
    <property type="entry name" value="Glyco_hydro_2_AS"/>
</dbReference>
<geneLocation type="plasmid" evidence="9">
    <name>unnamed1</name>
</geneLocation>
<dbReference type="Proteomes" id="UP000244441">
    <property type="component" value="Plasmid unnamed1"/>
</dbReference>
<dbReference type="Gene3D" id="2.60.40.10">
    <property type="entry name" value="Immunoglobulins"/>
    <property type="match status" value="3"/>
</dbReference>
<dbReference type="InterPro" id="IPR006101">
    <property type="entry name" value="Glyco_hydro_2"/>
</dbReference>
<evidence type="ECO:0000259" key="7">
    <source>
        <dbReference type="Pfam" id="PF16355"/>
    </source>
</evidence>
<dbReference type="GO" id="GO:0005975">
    <property type="term" value="P:carbohydrate metabolic process"/>
    <property type="evidence" value="ECO:0007669"/>
    <property type="project" value="InterPro"/>
</dbReference>
<dbReference type="InterPro" id="IPR006104">
    <property type="entry name" value="Glyco_hydro_2_N"/>
</dbReference>
<dbReference type="SUPFAM" id="SSF49785">
    <property type="entry name" value="Galactose-binding domain-like"/>
    <property type="match status" value="1"/>
</dbReference>
<dbReference type="PROSITE" id="PS00608">
    <property type="entry name" value="GLYCOSYL_HYDROL_F2_2"/>
    <property type="match status" value="1"/>
</dbReference>
<evidence type="ECO:0000256" key="2">
    <source>
        <dbReference type="ARBA" id="ARBA00022801"/>
    </source>
</evidence>
<feature type="domain" description="Glycosyl hydrolases family 2 sugar binding" evidence="6">
    <location>
        <begin position="33"/>
        <end position="183"/>
    </location>
</feature>
<accession>A0A2S0VY65</accession>
<feature type="domain" description="Glycoside hydrolase family 2 catalytic" evidence="5">
    <location>
        <begin position="317"/>
        <end position="537"/>
    </location>
</feature>
<dbReference type="Pfam" id="PF18565">
    <property type="entry name" value="Glyco_hydro2_C5"/>
    <property type="match status" value="1"/>
</dbReference>
<dbReference type="InterPro" id="IPR008979">
    <property type="entry name" value="Galactose-bd-like_sf"/>
</dbReference>
<dbReference type="KEGG" id="cate:C2869_21855"/>
<dbReference type="InterPro" id="IPR040605">
    <property type="entry name" value="Glyco_hydro2_dom5"/>
</dbReference>
<dbReference type="Pfam" id="PF02837">
    <property type="entry name" value="Glyco_hydro_2_N"/>
    <property type="match status" value="1"/>
</dbReference>
<proteinExistence type="inferred from homology"/>
<evidence type="ECO:0000256" key="1">
    <source>
        <dbReference type="ARBA" id="ARBA00007401"/>
    </source>
</evidence>
<evidence type="ECO:0000256" key="3">
    <source>
        <dbReference type="ARBA" id="ARBA00023295"/>
    </source>
</evidence>
<name>A0A2S0VY65_9ALTE</name>
<dbReference type="InterPro" id="IPR017853">
    <property type="entry name" value="GH"/>
</dbReference>
<dbReference type="PANTHER" id="PTHR42732">
    <property type="entry name" value="BETA-GALACTOSIDASE"/>
    <property type="match status" value="1"/>
</dbReference>
<dbReference type="InterPro" id="IPR006103">
    <property type="entry name" value="Glyco_hydro_2_cat"/>
</dbReference>